<sequence>MKKRRILTGVVTLMSVVTLAACSQNGSDTKIVTMKGDTITVGDFYDKVKSSSASKQALLSMIIQQVFEKAYGDKVTDKEVTEAYNKAAEYYGDSFETVLSQQGYTKDDYKAQIRSQKLVEYAVKKEAEKNITTSDYKSAYKSYTPEITAQVIQLDSEDTAKSVLSEVKADGADFAKIAKEKTKGSKTEYTFDSGSTDLPTDVRTAALALDKNGISDVISTTDSTGTQTAYYIVKVTKKSEKNADWKAYKSRLKEIIVASRTSDSNFQNKVIGNELKKANVKIKDKTFSDILATFTAAADSSSTTTTTTASADTTTATQTTDAETTSAE</sequence>
<dbReference type="GO" id="GO:0006457">
    <property type="term" value="P:protein folding"/>
    <property type="evidence" value="ECO:0007669"/>
    <property type="project" value="UniProtKB-UniRule"/>
</dbReference>
<keyword evidence="10 12" id="KW-0413">Isomerase</keyword>
<comment type="similarity">
    <text evidence="4 12">Belongs to the PrsA family.</text>
</comment>
<dbReference type="EMBL" id="LS483343">
    <property type="protein sequence ID" value="SQF40733.1"/>
    <property type="molecule type" value="Genomic_DNA"/>
</dbReference>
<evidence type="ECO:0000256" key="3">
    <source>
        <dbReference type="ARBA" id="ARBA00004193"/>
    </source>
</evidence>
<dbReference type="Gene3D" id="1.10.4030.10">
    <property type="entry name" value="Porin chaperone SurA, peptide-binding domain"/>
    <property type="match status" value="1"/>
</dbReference>
<dbReference type="Gene3D" id="3.10.50.40">
    <property type="match status" value="1"/>
</dbReference>
<comment type="subcellular location">
    <subcellularLocation>
        <location evidence="3 12">Cell membrane</location>
        <topology evidence="3 12">Lipid-anchor</topology>
    </subcellularLocation>
</comment>
<evidence type="ECO:0000256" key="10">
    <source>
        <dbReference type="ARBA" id="ARBA00023235"/>
    </source>
</evidence>
<evidence type="ECO:0000256" key="6">
    <source>
        <dbReference type="ARBA" id="ARBA00022729"/>
    </source>
</evidence>
<evidence type="ECO:0000256" key="8">
    <source>
        <dbReference type="ARBA" id="ARBA00023136"/>
    </source>
</evidence>
<evidence type="ECO:0000256" key="1">
    <source>
        <dbReference type="ARBA" id="ARBA00000971"/>
    </source>
</evidence>
<dbReference type="STRING" id="1123303.GCA_000372425_00829"/>
<dbReference type="SUPFAM" id="SSF109998">
    <property type="entry name" value="Triger factor/SurA peptide-binding domain-like"/>
    <property type="match status" value="1"/>
</dbReference>
<evidence type="ECO:0000256" key="2">
    <source>
        <dbReference type="ARBA" id="ARBA00003828"/>
    </source>
</evidence>
<evidence type="ECO:0000256" key="9">
    <source>
        <dbReference type="ARBA" id="ARBA00023139"/>
    </source>
</evidence>
<dbReference type="AlphaFoldDB" id="A0A2X3WA48"/>
<keyword evidence="7 12" id="KW-0697">Rotamase</keyword>
<comment type="catalytic activity">
    <reaction evidence="1 12">
        <text>[protein]-peptidylproline (omega=180) = [protein]-peptidylproline (omega=0)</text>
        <dbReference type="Rhea" id="RHEA:16237"/>
        <dbReference type="Rhea" id="RHEA-COMP:10747"/>
        <dbReference type="Rhea" id="RHEA-COMP:10748"/>
        <dbReference type="ChEBI" id="CHEBI:83833"/>
        <dbReference type="ChEBI" id="CHEBI:83834"/>
        <dbReference type="EC" id="5.2.1.8"/>
    </reaction>
</comment>
<proteinExistence type="inferred from homology"/>
<dbReference type="InterPro" id="IPR023059">
    <property type="entry name" value="Foldase_PrsA"/>
</dbReference>
<evidence type="ECO:0000256" key="5">
    <source>
        <dbReference type="ARBA" id="ARBA00022475"/>
    </source>
</evidence>
<name>A0A2X3WA48_9STRE</name>
<accession>A0A2X3WA48</accession>
<organism evidence="16 17">
    <name type="scientific">Streptococcus ferus</name>
    <dbReference type="NCBI Taxonomy" id="1345"/>
    <lineage>
        <taxon>Bacteria</taxon>
        <taxon>Bacillati</taxon>
        <taxon>Bacillota</taxon>
        <taxon>Bacilli</taxon>
        <taxon>Lactobacillales</taxon>
        <taxon>Streptococcaceae</taxon>
        <taxon>Streptococcus</taxon>
    </lineage>
</organism>
<dbReference type="NCBIfam" id="NF002361">
    <property type="entry name" value="PRK01326.1"/>
    <property type="match status" value="1"/>
</dbReference>
<evidence type="ECO:0000259" key="15">
    <source>
        <dbReference type="Pfam" id="PF13145"/>
    </source>
</evidence>
<keyword evidence="8 12" id="KW-0472">Membrane</keyword>
<keyword evidence="17" id="KW-1185">Reference proteome</keyword>
<dbReference type="InterPro" id="IPR050245">
    <property type="entry name" value="PrsA_foldase"/>
</dbReference>
<gene>
    <name evidence="12 16" type="primary">prsA</name>
    <name evidence="16" type="ORF">NCTC12278_01309</name>
</gene>
<dbReference type="InterPro" id="IPR000297">
    <property type="entry name" value="PPIase_PpiC"/>
</dbReference>
<reference evidence="16 17" key="1">
    <citation type="submission" date="2018-06" db="EMBL/GenBank/DDBJ databases">
        <authorList>
            <consortium name="Pathogen Informatics"/>
            <person name="Doyle S."/>
        </authorList>
    </citation>
    <scope>NUCLEOTIDE SEQUENCE [LARGE SCALE GENOMIC DNA]</scope>
    <source>
        <strain evidence="16 17">NCTC12278</strain>
    </source>
</reference>
<dbReference type="PANTHER" id="PTHR47245:SF1">
    <property type="entry name" value="FOLDASE PROTEIN PRSA"/>
    <property type="match status" value="1"/>
</dbReference>
<evidence type="ECO:0000313" key="16">
    <source>
        <dbReference type="EMBL" id="SQF40733.1"/>
    </source>
</evidence>
<comment type="function">
    <text evidence="2 12">Plays a major role in protein secretion by helping the post-translocational extracellular folding of several secreted proteins.</text>
</comment>
<evidence type="ECO:0000256" key="12">
    <source>
        <dbReference type="HAMAP-Rule" id="MF_01145"/>
    </source>
</evidence>
<dbReference type="InterPro" id="IPR046357">
    <property type="entry name" value="PPIase_dom_sf"/>
</dbReference>
<dbReference type="EC" id="5.2.1.8" evidence="12"/>
<evidence type="ECO:0000256" key="13">
    <source>
        <dbReference type="SAM" id="MobiDB-lite"/>
    </source>
</evidence>
<dbReference type="PROSITE" id="PS51257">
    <property type="entry name" value="PROKAR_LIPOPROTEIN"/>
    <property type="match status" value="1"/>
</dbReference>
<keyword evidence="11 12" id="KW-0449">Lipoprotein</keyword>
<feature type="signal peptide" evidence="14">
    <location>
        <begin position="1"/>
        <end position="20"/>
    </location>
</feature>
<evidence type="ECO:0000256" key="7">
    <source>
        <dbReference type="ARBA" id="ARBA00023110"/>
    </source>
</evidence>
<evidence type="ECO:0000256" key="4">
    <source>
        <dbReference type="ARBA" id="ARBA00006071"/>
    </source>
</evidence>
<feature type="chain" id="PRO_5039612182" description="Foldase protein PrsA" evidence="14">
    <location>
        <begin position="21"/>
        <end position="328"/>
    </location>
</feature>
<evidence type="ECO:0000313" key="17">
    <source>
        <dbReference type="Proteomes" id="UP000249495"/>
    </source>
</evidence>
<protein>
    <recommendedName>
        <fullName evidence="12">Foldase protein PrsA</fullName>
        <ecNumber evidence="12">5.2.1.8</ecNumber>
    </recommendedName>
</protein>
<evidence type="ECO:0000256" key="14">
    <source>
        <dbReference type="SAM" id="SignalP"/>
    </source>
</evidence>
<keyword evidence="6 12" id="KW-0732">Signal</keyword>
<dbReference type="Proteomes" id="UP000249495">
    <property type="component" value="Chromosome 1"/>
</dbReference>
<dbReference type="RefSeq" id="WP_018030157.1">
    <property type="nucleotide sequence ID" value="NZ_LS483343.1"/>
</dbReference>
<feature type="region of interest" description="Disordered" evidence="13">
    <location>
        <begin position="298"/>
        <end position="328"/>
    </location>
</feature>
<dbReference type="OrthoDB" id="2194386at2"/>
<dbReference type="GO" id="GO:0005886">
    <property type="term" value="C:plasma membrane"/>
    <property type="evidence" value="ECO:0007669"/>
    <property type="project" value="UniProtKB-SubCell"/>
</dbReference>
<dbReference type="GO" id="GO:0003755">
    <property type="term" value="F:peptidyl-prolyl cis-trans isomerase activity"/>
    <property type="evidence" value="ECO:0007669"/>
    <property type="project" value="UniProtKB-UniRule"/>
</dbReference>
<dbReference type="SUPFAM" id="SSF54534">
    <property type="entry name" value="FKBP-like"/>
    <property type="match status" value="1"/>
</dbReference>
<dbReference type="KEGG" id="sfer:NCTC12278_01309"/>
<keyword evidence="9 12" id="KW-0564">Palmitate</keyword>
<dbReference type="PANTHER" id="PTHR47245">
    <property type="entry name" value="PEPTIDYLPROLYL ISOMERASE"/>
    <property type="match status" value="1"/>
</dbReference>
<dbReference type="Pfam" id="PF13145">
    <property type="entry name" value="Rotamase_2"/>
    <property type="match status" value="1"/>
</dbReference>
<evidence type="ECO:0000256" key="11">
    <source>
        <dbReference type="ARBA" id="ARBA00023288"/>
    </source>
</evidence>
<dbReference type="InterPro" id="IPR027304">
    <property type="entry name" value="Trigger_fact/SurA_dom_sf"/>
</dbReference>
<dbReference type="HAMAP" id="MF_01145">
    <property type="entry name" value="Foldase_PrsA"/>
    <property type="match status" value="1"/>
</dbReference>
<feature type="domain" description="PpiC" evidence="15">
    <location>
        <begin position="141"/>
        <end position="240"/>
    </location>
</feature>
<keyword evidence="5 12" id="KW-1003">Cell membrane</keyword>